<dbReference type="CDD" id="cd05254">
    <property type="entry name" value="dTDP_HR_like_SDR_e"/>
    <property type="match status" value="1"/>
</dbReference>
<evidence type="ECO:0000256" key="2">
    <source>
        <dbReference type="RuleBase" id="RU364082"/>
    </source>
</evidence>
<dbReference type="PANTHER" id="PTHR10491">
    <property type="entry name" value="DTDP-4-DEHYDRORHAMNOSE REDUCTASE"/>
    <property type="match status" value="1"/>
</dbReference>
<dbReference type="EC" id="1.1.1.133" evidence="2"/>
<dbReference type="Gene3D" id="3.40.50.720">
    <property type="entry name" value="NAD(P)-binding Rossmann-like Domain"/>
    <property type="match status" value="1"/>
</dbReference>
<protein>
    <recommendedName>
        <fullName evidence="2">dTDP-4-dehydrorhamnose reductase</fullName>
        <ecNumber evidence="2">1.1.1.133</ecNumber>
    </recommendedName>
</protein>
<organism evidence="4 5">
    <name type="scientific">Roseofilum halophilum BLCC-M91</name>
    <dbReference type="NCBI Taxonomy" id="3022259"/>
    <lineage>
        <taxon>Bacteria</taxon>
        <taxon>Bacillati</taxon>
        <taxon>Cyanobacteriota</taxon>
        <taxon>Cyanophyceae</taxon>
        <taxon>Desertifilales</taxon>
        <taxon>Desertifilaceae</taxon>
        <taxon>Roseofilum</taxon>
        <taxon>Roseofilum halophilum</taxon>
    </lineage>
</organism>
<dbReference type="InterPro" id="IPR005913">
    <property type="entry name" value="dTDP_dehydrorham_reduct"/>
</dbReference>
<feature type="domain" description="RmlD-like substrate binding" evidence="3">
    <location>
        <begin position="3"/>
        <end position="285"/>
    </location>
</feature>
<dbReference type="EMBL" id="JAQPOK010000122">
    <property type="protein sequence ID" value="MDJ1180458.1"/>
    <property type="molecule type" value="Genomic_DNA"/>
</dbReference>
<reference evidence="4 5" key="1">
    <citation type="submission" date="2023-01" db="EMBL/GenBank/DDBJ databases">
        <title>Novel diversity within Roseofilum (Cyanobacteria; Desertifilaceae) from marine benthic mats with descriptions of four novel species.</title>
        <authorList>
            <person name="Wang Y."/>
            <person name="Berthold D.E."/>
            <person name="Hu J."/>
            <person name="Lefler F.W."/>
            <person name="Laughinghouse H.D. IV."/>
        </authorList>
    </citation>
    <scope>NUCLEOTIDE SEQUENCE [LARGE SCALE GENOMIC DNA]</scope>
    <source>
        <strain evidence="4 5">BLCC-M91</strain>
    </source>
</reference>
<evidence type="ECO:0000259" key="3">
    <source>
        <dbReference type="Pfam" id="PF04321"/>
    </source>
</evidence>
<evidence type="ECO:0000313" key="4">
    <source>
        <dbReference type="EMBL" id="MDJ1180458.1"/>
    </source>
</evidence>
<sequence length="291" mass="32078">MKKLLITGASGFLGWNLCQIAQSNWQVYGTYHTHSLPLPQIRLTPLNLLDFTALEGLFTDIQPDAIIHTAAQSSPNYCQNHPQETDKININAAVEIARLSAQLQIPCVFTSTDLVFDGTSAPYLESDRPSPINHYGQQKVKAEQAMRQIYPQVTICRMPLMFGAAPAHGSSFIQPFIRTLRSNQPLALFTDEWRTPVSATTAAQGLLLALNHPGELLHLGANERISRYAFGQLMAESLHLPTEFIQPARQQDVPMAAPRPQDVSLDSSKAFALGYNPPPLQAQLEALQGQV</sequence>
<comment type="caution">
    <text evidence="4">The sequence shown here is derived from an EMBL/GenBank/DDBJ whole genome shotgun (WGS) entry which is preliminary data.</text>
</comment>
<evidence type="ECO:0000256" key="1">
    <source>
        <dbReference type="ARBA" id="ARBA00010944"/>
    </source>
</evidence>
<dbReference type="PANTHER" id="PTHR10491:SF4">
    <property type="entry name" value="METHIONINE ADENOSYLTRANSFERASE 2 SUBUNIT BETA"/>
    <property type="match status" value="1"/>
</dbReference>
<keyword evidence="2" id="KW-0560">Oxidoreductase</keyword>
<dbReference type="InterPro" id="IPR036291">
    <property type="entry name" value="NAD(P)-bd_dom_sf"/>
</dbReference>
<comment type="pathway">
    <text evidence="2">Carbohydrate biosynthesis; dTDP-L-rhamnose biosynthesis.</text>
</comment>
<keyword evidence="2" id="KW-0521">NADP</keyword>
<proteinExistence type="inferred from homology"/>
<dbReference type="InterPro" id="IPR029903">
    <property type="entry name" value="RmlD-like-bd"/>
</dbReference>
<accession>A0ABT7BQ88</accession>
<dbReference type="Proteomes" id="UP001231370">
    <property type="component" value="Unassembled WGS sequence"/>
</dbReference>
<keyword evidence="5" id="KW-1185">Reference proteome</keyword>
<dbReference type="SUPFAM" id="SSF51735">
    <property type="entry name" value="NAD(P)-binding Rossmann-fold domains"/>
    <property type="match status" value="1"/>
</dbReference>
<comment type="similarity">
    <text evidence="1 2">Belongs to the dTDP-4-dehydrorhamnose reductase family.</text>
</comment>
<gene>
    <name evidence="4" type="ORF">PJF56_16465</name>
</gene>
<evidence type="ECO:0000313" key="5">
    <source>
        <dbReference type="Proteomes" id="UP001231370"/>
    </source>
</evidence>
<comment type="function">
    <text evidence="2">Catalyzes the reduction of dTDP-6-deoxy-L-lyxo-4-hexulose to yield dTDP-L-rhamnose.</text>
</comment>
<dbReference type="Pfam" id="PF04321">
    <property type="entry name" value="RmlD_sub_bind"/>
    <property type="match status" value="1"/>
</dbReference>
<dbReference type="RefSeq" id="WP_283763759.1">
    <property type="nucleotide sequence ID" value="NZ_JAQPOK010000122.1"/>
</dbReference>
<name>A0ABT7BQ88_9CYAN</name>